<dbReference type="AlphaFoldDB" id="A0A8H7NDJ7"/>
<name>A0A8H7NDJ7_BIOOC</name>
<organism evidence="1 2">
    <name type="scientific">Bionectria ochroleuca</name>
    <name type="common">Gliocladium roseum</name>
    <dbReference type="NCBI Taxonomy" id="29856"/>
    <lineage>
        <taxon>Eukaryota</taxon>
        <taxon>Fungi</taxon>
        <taxon>Dikarya</taxon>
        <taxon>Ascomycota</taxon>
        <taxon>Pezizomycotina</taxon>
        <taxon>Sordariomycetes</taxon>
        <taxon>Hypocreomycetidae</taxon>
        <taxon>Hypocreales</taxon>
        <taxon>Bionectriaceae</taxon>
        <taxon>Clonostachys</taxon>
    </lineage>
</organism>
<comment type="caution">
    <text evidence="1">The sequence shown here is derived from an EMBL/GenBank/DDBJ whole genome shotgun (WGS) entry which is preliminary data.</text>
</comment>
<dbReference type="Proteomes" id="UP000616885">
    <property type="component" value="Unassembled WGS sequence"/>
</dbReference>
<reference evidence="1" key="1">
    <citation type="submission" date="2020-10" db="EMBL/GenBank/DDBJ databases">
        <title>High-Quality Genome Resource of Clonostachys rosea strain S41 by Oxford Nanopore Long-Read Sequencing.</title>
        <authorList>
            <person name="Wang H."/>
        </authorList>
    </citation>
    <scope>NUCLEOTIDE SEQUENCE</scope>
    <source>
        <strain evidence="1">S41</strain>
    </source>
</reference>
<evidence type="ECO:0000313" key="2">
    <source>
        <dbReference type="Proteomes" id="UP000616885"/>
    </source>
</evidence>
<proteinExistence type="predicted"/>
<accession>A0A8H7NDJ7</accession>
<gene>
    <name evidence="1" type="ORF">IM811_012446</name>
</gene>
<protein>
    <submittedName>
        <fullName evidence="1">Uncharacterized protein</fullName>
    </submittedName>
</protein>
<evidence type="ECO:0000313" key="1">
    <source>
        <dbReference type="EMBL" id="KAF9753688.1"/>
    </source>
</evidence>
<sequence>MMGLVGHSATSPRLAVWGPRNLAMAPGDPPTPMHPAIHLDLPVSAIMAVGDVAEGPRQTRAKRKVARESSLSLGPSSVLSVLRRSGLSMIGNGMKNLFICLLSGGCALHMVHEL</sequence>
<dbReference type="EMBL" id="JADCTT010000004">
    <property type="protein sequence ID" value="KAF9753688.1"/>
    <property type="molecule type" value="Genomic_DNA"/>
</dbReference>